<comment type="caution">
    <text evidence="1">The sequence shown here is derived from an EMBL/GenBank/DDBJ whole genome shotgun (WGS) entry which is preliminary data.</text>
</comment>
<reference evidence="1" key="1">
    <citation type="journal article" date="2020" name="mSystems">
        <title>Genome- and Community-Level Interaction Insights into Carbon Utilization and Element Cycling Functions of Hydrothermarchaeota in Hydrothermal Sediment.</title>
        <authorList>
            <person name="Zhou Z."/>
            <person name="Liu Y."/>
            <person name="Xu W."/>
            <person name="Pan J."/>
            <person name="Luo Z.H."/>
            <person name="Li M."/>
        </authorList>
    </citation>
    <scope>NUCLEOTIDE SEQUENCE [LARGE SCALE GENOMIC DNA]</scope>
    <source>
        <strain evidence="1">SpSt-479</strain>
    </source>
</reference>
<protein>
    <recommendedName>
        <fullName evidence="2">Outer membrane protein beta-barrel domain-containing protein</fullName>
    </recommendedName>
</protein>
<sequence length="164" mass="18221">MKTLLLIFGALFLFSISIYSQQISKEKEPLNNSFGIGIGVPYGIIGGNIDLNIISNINGSFGLGTTYFSGASYNVGLKLFFTNALQVFRPRAFIFYGINSVDKYERTDDNNSYSGLSFGLGSQFLWHKTKWGFDFDVVYIATSTKGKIDPKNSIKISVGFRRGF</sequence>
<dbReference type="AlphaFoldDB" id="A0A7V2ZK96"/>
<evidence type="ECO:0000313" key="1">
    <source>
        <dbReference type="EMBL" id="HFI91526.1"/>
    </source>
</evidence>
<accession>A0A7V2ZK96</accession>
<dbReference type="EMBL" id="DSUJ01000008">
    <property type="protein sequence ID" value="HFI91526.1"/>
    <property type="molecule type" value="Genomic_DNA"/>
</dbReference>
<organism evidence="1">
    <name type="scientific">Ignavibacterium album</name>
    <dbReference type="NCBI Taxonomy" id="591197"/>
    <lineage>
        <taxon>Bacteria</taxon>
        <taxon>Pseudomonadati</taxon>
        <taxon>Ignavibacteriota</taxon>
        <taxon>Ignavibacteria</taxon>
        <taxon>Ignavibacteriales</taxon>
        <taxon>Ignavibacteriaceae</taxon>
        <taxon>Ignavibacterium</taxon>
    </lineage>
</organism>
<proteinExistence type="predicted"/>
<gene>
    <name evidence="1" type="ORF">ENS31_08380</name>
</gene>
<evidence type="ECO:0008006" key="2">
    <source>
        <dbReference type="Google" id="ProtNLM"/>
    </source>
</evidence>
<dbReference type="RefSeq" id="WP_304041442.1">
    <property type="nucleotide sequence ID" value="NZ_JACRPX010000005.1"/>
</dbReference>
<name>A0A7V2ZK96_9BACT</name>